<dbReference type="InterPro" id="IPR041373">
    <property type="entry name" value="RT_RNaseH"/>
</dbReference>
<dbReference type="AlphaFoldDB" id="A0AA38M7A2"/>
<keyword evidence="13" id="KW-0239">DNA-directed DNA polymerase</keyword>
<dbReference type="GO" id="GO:0006508">
    <property type="term" value="P:proteolysis"/>
    <property type="evidence" value="ECO:0007669"/>
    <property type="project" value="UniProtKB-KW"/>
</dbReference>
<dbReference type="FunFam" id="3.30.420.10:FF:000032">
    <property type="entry name" value="Retrovirus-related Pol polyprotein from transposon 297-like Protein"/>
    <property type="match status" value="1"/>
</dbReference>
<dbReference type="PANTHER" id="PTHR37984:SF5">
    <property type="entry name" value="PROTEIN NYNRIN-LIKE"/>
    <property type="match status" value="1"/>
</dbReference>
<dbReference type="GO" id="GO:0003677">
    <property type="term" value="F:DNA binding"/>
    <property type="evidence" value="ECO:0007669"/>
    <property type="project" value="UniProtKB-KW"/>
</dbReference>
<dbReference type="InterPro" id="IPR056924">
    <property type="entry name" value="SH3_Tf2-1"/>
</dbReference>
<keyword evidence="15" id="KW-0233">DNA recombination</keyword>
<keyword evidence="7" id="KW-0064">Aspartyl protease</keyword>
<dbReference type="Gene3D" id="1.10.340.70">
    <property type="match status" value="1"/>
</dbReference>
<reference evidence="18" key="1">
    <citation type="journal article" date="2023" name="G3 (Bethesda)">
        <title>Whole genome assemblies of Zophobas morio and Tenebrio molitor.</title>
        <authorList>
            <person name="Kaur S."/>
            <person name="Stinson S.A."/>
            <person name="diCenzo G.C."/>
        </authorList>
    </citation>
    <scope>NUCLEOTIDE SEQUENCE</scope>
    <source>
        <strain evidence="18">QUZm001</strain>
    </source>
</reference>
<dbReference type="Pfam" id="PF17921">
    <property type="entry name" value="Integrase_H2C2"/>
    <property type="match status" value="1"/>
</dbReference>
<dbReference type="InterPro" id="IPR041588">
    <property type="entry name" value="Integrase_H2C2"/>
</dbReference>
<keyword evidence="11" id="KW-0229">DNA integration</keyword>
<keyword evidence="10" id="KW-0460">Magnesium</keyword>
<keyword evidence="19" id="KW-1185">Reference proteome</keyword>
<dbReference type="InterPro" id="IPR001584">
    <property type="entry name" value="Integrase_cat-core"/>
</dbReference>
<dbReference type="GO" id="GO:0046872">
    <property type="term" value="F:metal ion binding"/>
    <property type="evidence" value="ECO:0007669"/>
    <property type="project" value="UniProtKB-KW"/>
</dbReference>
<dbReference type="EC" id="2.7.7.49" evidence="1"/>
<keyword evidence="5" id="KW-0540">Nuclease</keyword>
<feature type="region of interest" description="Disordered" evidence="16">
    <location>
        <begin position="584"/>
        <end position="607"/>
    </location>
</feature>
<evidence type="ECO:0000256" key="9">
    <source>
        <dbReference type="ARBA" id="ARBA00022801"/>
    </source>
</evidence>
<dbReference type="SUPFAM" id="SSF53098">
    <property type="entry name" value="Ribonuclease H-like"/>
    <property type="match status" value="1"/>
</dbReference>
<dbReference type="GO" id="GO:0004190">
    <property type="term" value="F:aspartic-type endopeptidase activity"/>
    <property type="evidence" value="ECO:0007669"/>
    <property type="project" value="UniProtKB-KW"/>
</dbReference>
<dbReference type="GO" id="GO:0042575">
    <property type="term" value="C:DNA polymerase complex"/>
    <property type="evidence" value="ECO:0007669"/>
    <property type="project" value="UniProtKB-ARBA"/>
</dbReference>
<dbReference type="GO" id="GO:0004519">
    <property type="term" value="F:endonuclease activity"/>
    <property type="evidence" value="ECO:0007669"/>
    <property type="project" value="UniProtKB-KW"/>
</dbReference>
<evidence type="ECO:0000256" key="15">
    <source>
        <dbReference type="ARBA" id="ARBA00023172"/>
    </source>
</evidence>
<evidence type="ECO:0000256" key="13">
    <source>
        <dbReference type="ARBA" id="ARBA00022932"/>
    </source>
</evidence>
<dbReference type="Pfam" id="PF00665">
    <property type="entry name" value="rve"/>
    <property type="match status" value="1"/>
</dbReference>
<comment type="caution">
    <text evidence="18">The sequence shown here is derived from an EMBL/GenBank/DDBJ whole genome shotgun (WGS) entry which is preliminary data.</text>
</comment>
<keyword evidence="4" id="KW-0548">Nucleotidyltransferase</keyword>
<feature type="domain" description="Integrase catalytic" evidence="17">
    <location>
        <begin position="381"/>
        <end position="544"/>
    </location>
</feature>
<dbReference type="Gene3D" id="3.10.20.370">
    <property type="match status" value="1"/>
</dbReference>
<dbReference type="GO" id="GO:0006310">
    <property type="term" value="P:DNA recombination"/>
    <property type="evidence" value="ECO:0007669"/>
    <property type="project" value="UniProtKB-KW"/>
</dbReference>
<evidence type="ECO:0000256" key="14">
    <source>
        <dbReference type="ARBA" id="ARBA00023125"/>
    </source>
</evidence>
<evidence type="ECO:0000256" key="7">
    <source>
        <dbReference type="ARBA" id="ARBA00022750"/>
    </source>
</evidence>
<evidence type="ECO:0000256" key="1">
    <source>
        <dbReference type="ARBA" id="ARBA00012493"/>
    </source>
</evidence>
<dbReference type="EMBL" id="JALNTZ010000007">
    <property type="protein sequence ID" value="KAJ3645713.1"/>
    <property type="molecule type" value="Genomic_DNA"/>
</dbReference>
<evidence type="ECO:0000256" key="10">
    <source>
        <dbReference type="ARBA" id="ARBA00022842"/>
    </source>
</evidence>
<feature type="compositionally biased region" description="Basic residues" evidence="16">
    <location>
        <begin position="686"/>
        <end position="697"/>
    </location>
</feature>
<dbReference type="InterPro" id="IPR036397">
    <property type="entry name" value="RNaseH_sf"/>
</dbReference>
<dbReference type="Gene3D" id="3.30.70.270">
    <property type="match status" value="1"/>
</dbReference>
<organism evidence="18 19">
    <name type="scientific">Zophobas morio</name>
    <dbReference type="NCBI Taxonomy" id="2755281"/>
    <lineage>
        <taxon>Eukaryota</taxon>
        <taxon>Metazoa</taxon>
        <taxon>Ecdysozoa</taxon>
        <taxon>Arthropoda</taxon>
        <taxon>Hexapoda</taxon>
        <taxon>Insecta</taxon>
        <taxon>Pterygota</taxon>
        <taxon>Neoptera</taxon>
        <taxon>Endopterygota</taxon>
        <taxon>Coleoptera</taxon>
        <taxon>Polyphaga</taxon>
        <taxon>Cucujiformia</taxon>
        <taxon>Tenebrionidae</taxon>
        <taxon>Zophobas</taxon>
    </lineage>
</organism>
<evidence type="ECO:0000259" key="17">
    <source>
        <dbReference type="PROSITE" id="PS50994"/>
    </source>
</evidence>
<dbReference type="Gene3D" id="3.30.420.10">
    <property type="entry name" value="Ribonuclease H-like superfamily/Ribonuclease H"/>
    <property type="match status" value="1"/>
</dbReference>
<dbReference type="Pfam" id="PF17917">
    <property type="entry name" value="RT_RNaseH"/>
    <property type="match status" value="1"/>
</dbReference>
<dbReference type="FunFam" id="3.30.70.270:FF:000020">
    <property type="entry name" value="Transposon Tf2-6 polyprotein-like Protein"/>
    <property type="match status" value="1"/>
</dbReference>
<sequence>MNRQKCRFGCSDVKYVGHILTSEGISTNPEKVSAIASMAPPRNTKHLLTSLQTCNWYRRFIDKFSEVARPLTNLTKKNVVWEWGPTQSAAFEELKTALTSAPILKPAELGKPYILRTDSSAYALGAALLQGEGNEERPVEYASRLLSPPERNYSTTEREALALVWAVQKFRGYLEEAPFIAITDHQPLRWLMSLKSPSGRLARWALQLQPYNLKIEYTPGKANILADTLSRPPCDQDTTIDCPLCIVSIELPRTGAKELRQDQLSDPDLKKIIDSLEQNNQEESTRWAARGYMMSQGVLHRYSSDDDTENPQYVVPLNKREAIIRDHHDAPSAGHYGAERTYYKIIQRFYWTGMRKMIQEYVKNCEMCQRYKISNQKPAGLLQTPVMRQQFESISIDLFGPLPKGPDGETWIFIVEDCASRWIELFALKDAKAETCAWVLVQEICLRYGLPRRIISDNGTQFISAAMQKICYCFDMDQVFTPVYHPAANMVERKNRDLKTQISILVGNEHQTWPEKLASIRFAMNTTRCQSTGFSPAYLTFGQEPRTPSDVKHDLRAVILSENFIPEVTPRLVRIVDTLKEAREKHEAEQDRQKHYADQHRRPGPQIQPCDRVLVKTHPVSNSAKGRTSKFAPKRDGPYIVLNAKGPCSFEIAAPDHPSLPLGVYHVSDLRLVTTQDEDPQPILPIRRRGRPRKQPPRHQNPAGTSRGSEGGDL</sequence>
<accession>A0AA38M7A2</accession>
<evidence type="ECO:0000256" key="8">
    <source>
        <dbReference type="ARBA" id="ARBA00022759"/>
    </source>
</evidence>
<dbReference type="PANTHER" id="PTHR37984">
    <property type="entry name" value="PROTEIN CBG26694"/>
    <property type="match status" value="1"/>
</dbReference>
<keyword evidence="3" id="KW-0808">Transferase</keyword>
<name>A0AA38M7A2_9CUCU</name>
<dbReference type="InterPro" id="IPR012337">
    <property type="entry name" value="RNaseH-like_sf"/>
</dbReference>
<evidence type="ECO:0000256" key="4">
    <source>
        <dbReference type="ARBA" id="ARBA00022695"/>
    </source>
</evidence>
<feature type="compositionally biased region" description="Basic and acidic residues" evidence="16">
    <location>
        <begin position="584"/>
        <end position="601"/>
    </location>
</feature>
<evidence type="ECO:0000256" key="11">
    <source>
        <dbReference type="ARBA" id="ARBA00022908"/>
    </source>
</evidence>
<keyword evidence="12" id="KW-0695">RNA-directed DNA polymerase</keyword>
<keyword evidence="9" id="KW-0378">Hydrolase</keyword>
<evidence type="ECO:0000256" key="12">
    <source>
        <dbReference type="ARBA" id="ARBA00022918"/>
    </source>
</evidence>
<dbReference type="FunFam" id="1.10.340.70:FF:000001">
    <property type="entry name" value="Retrovirus-related Pol polyprotein from transposon gypsy-like Protein"/>
    <property type="match status" value="1"/>
</dbReference>
<evidence type="ECO:0000256" key="6">
    <source>
        <dbReference type="ARBA" id="ARBA00022723"/>
    </source>
</evidence>
<proteinExistence type="predicted"/>
<dbReference type="FunFam" id="3.10.20.370:FF:000001">
    <property type="entry name" value="Retrovirus-related Pol polyprotein from transposon 17.6-like protein"/>
    <property type="match status" value="1"/>
</dbReference>
<dbReference type="InterPro" id="IPR050951">
    <property type="entry name" value="Retrovirus_Pol_polyprotein"/>
</dbReference>
<dbReference type="InterPro" id="IPR043502">
    <property type="entry name" value="DNA/RNA_pol_sf"/>
</dbReference>
<dbReference type="InterPro" id="IPR043128">
    <property type="entry name" value="Rev_trsase/Diguanyl_cyclase"/>
</dbReference>
<evidence type="ECO:0000256" key="16">
    <source>
        <dbReference type="SAM" id="MobiDB-lite"/>
    </source>
</evidence>
<evidence type="ECO:0000256" key="3">
    <source>
        <dbReference type="ARBA" id="ARBA00022679"/>
    </source>
</evidence>
<gene>
    <name evidence="18" type="ORF">Zmor_023352</name>
</gene>
<evidence type="ECO:0000313" key="19">
    <source>
        <dbReference type="Proteomes" id="UP001168821"/>
    </source>
</evidence>
<dbReference type="GO" id="GO:0003964">
    <property type="term" value="F:RNA-directed DNA polymerase activity"/>
    <property type="evidence" value="ECO:0007669"/>
    <property type="project" value="UniProtKB-KW"/>
</dbReference>
<dbReference type="GO" id="GO:0003887">
    <property type="term" value="F:DNA-directed DNA polymerase activity"/>
    <property type="evidence" value="ECO:0007669"/>
    <property type="project" value="UniProtKB-KW"/>
</dbReference>
<evidence type="ECO:0000256" key="2">
    <source>
        <dbReference type="ARBA" id="ARBA00022670"/>
    </source>
</evidence>
<feature type="region of interest" description="Disordered" evidence="16">
    <location>
        <begin position="676"/>
        <end position="714"/>
    </location>
</feature>
<dbReference type="SUPFAM" id="SSF56672">
    <property type="entry name" value="DNA/RNA polymerases"/>
    <property type="match status" value="1"/>
</dbReference>
<dbReference type="Pfam" id="PF24626">
    <property type="entry name" value="SH3_Tf2-1"/>
    <property type="match status" value="1"/>
</dbReference>
<evidence type="ECO:0000256" key="5">
    <source>
        <dbReference type="ARBA" id="ARBA00022722"/>
    </source>
</evidence>
<keyword evidence="6" id="KW-0479">Metal-binding</keyword>
<dbReference type="Proteomes" id="UP001168821">
    <property type="component" value="Unassembled WGS sequence"/>
</dbReference>
<protein>
    <recommendedName>
        <fullName evidence="1">RNA-directed DNA polymerase</fullName>
        <ecNumber evidence="1">2.7.7.49</ecNumber>
    </recommendedName>
</protein>
<dbReference type="CDD" id="cd09274">
    <property type="entry name" value="RNase_HI_RT_Ty3"/>
    <property type="match status" value="1"/>
</dbReference>
<evidence type="ECO:0000313" key="18">
    <source>
        <dbReference type="EMBL" id="KAJ3645713.1"/>
    </source>
</evidence>
<dbReference type="GO" id="GO:0015074">
    <property type="term" value="P:DNA integration"/>
    <property type="evidence" value="ECO:0007669"/>
    <property type="project" value="UniProtKB-KW"/>
</dbReference>
<dbReference type="PROSITE" id="PS50994">
    <property type="entry name" value="INTEGRASE"/>
    <property type="match status" value="1"/>
</dbReference>
<keyword evidence="8" id="KW-0255">Endonuclease</keyword>
<keyword evidence="2" id="KW-0645">Protease</keyword>
<keyword evidence="14" id="KW-0238">DNA-binding</keyword>